<keyword evidence="2" id="KW-0547">Nucleotide-binding</keyword>
<protein>
    <submittedName>
        <fullName evidence="5">ABC transporter ATP-binding protein</fullName>
    </submittedName>
</protein>
<evidence type="ECO:0000256" key="2">
    <source>
        <dbReference type="ARBA" id="ARBA00022741"/>
    </source>
</evidence>
<dbReference type="AlphaFoldDB" id="A0A395M1N8"/>
<dbReference type="GO" id="GO:0005524">
    <property type="term" value="F:ATP binding"/>
    <property type="evidence" value="ECO:0007669"/>
    <property type="project" value="UniProtKB-KW"/>
</dbReference>
<dbReference type="Proteomes" id="UP000266389">
    <property type="component" value="Unassembled WGS sequence"/>
</dbReference>
<comment type="caution">
    <text evidence="5">The sequence shown here is derived from an EMBL/GenBank/DDBJ whole genome shotgun (WGS) entry which is preliminary data.</text>
</comment>
<dbReference type="PROSITE" id="PS00211">
    <property type="entry name" value="ABC_TRANSPORTER_1"/>
    <property type="match status" value="1"/>
</dbReference>
<dbReference type="GO" id="GO:0140359">
    <property type="term" value="F:ABC-type transporter activity"/>
    <property type="evidence" value="ECO:0007669"/>
    <property type="project" value="UniProtKB-ARBA"/>
</dbReference>
<keyword evidence="3 5" id="KW-0067">ATP-binding</keyword>
<evidence type="ECO:0000313" key="5">
    <source>
        <dbReference type="EMBL" id="RFM24581.1"/>
    </source>
</evidence>
<organism evidence="5 6">
    <name type="scientific">Candidatus Thermochlorobacter aerophilus</name>
    <dbReference type="NCBI Taxonomy" id="1868324"/>
    <lineage>
        <taxon>Bacteria</taxon>
        <taxon>Pseudomonadati</taxon>
        <taxon>Chlorobiota</taxon>
        <taxon>Chlorobiia</taxon>
        <taxon>Chlorobiales</taxon>
        <taxon>Candidatus Thermochlorobacteriaceae</taxon>
        <taxon>Candidatus Thermochlorobacter</taxon>
    </lineage>
</organism>
<evidence type="ECO:0000259" key="4">
    <source>
        <dbReference type="PROSITE" id="PS50893"/>
    </source>
</evidence>
<dbReference type="PROSITE" id="PS50893">
    <property type="entry name" value="ABC_TRANSPORTER_2"/>
    <property type="match status" value="1"/>
</dbReference>
<dbReference type="GO" id="GO:0016887">
    <property type="term" value="F:ATP hydrolysis activity"/>
    <property type="evidence" value="ECO:0007669"/>
    <property type="project" value="InterPro"/>
</dbReference>
<evidence type="ECO:0000256" key="3">
    <source>
        <dbReference type="ARBA" id="ARBA00022840"/>
    </source>
</evidence>
<dbReference type="InterPro" id="IPR013611">
    <property type="entry name" value="Transp-assoc_OB_typ2"/>
</dbReference>
<dbReference type="PANTHER" id="PTHR42781">
    <property type="entry name" value="SPERMIDINE/PUTRESCINE IMPORT ATP-BINDING PROTEIN POTA"/>
    <property type="match status" value="1"/>
</dbReference>
<name>A0A395M1N8_9BACT</name>
<dbReference type="SUPFAM" id="SSF52540">
    <property type="entry name" value="P-loop containing nucleoside triphosphate hydrolases"/>
    <property type="match status" value="1"/>
</dbReference>
<evidence type="ECO:0000256" key="1">
    <source>
        <dbReference type="ARBA" id="ARBA00022448"/>
    </source>
</evidence>
<dbReference type="Pfam" id="PF00005">
    <property type="entry name" value="ABC_tran"/>
    <property type="match status" value="1"/>
</dbReference>
<dbReference type="SUPFAM" id="SSF50331">
    <property type="entry name" value="MOP-like"/>
    <property type="match status" value="1"/>
</dbReference>
<reference evidence="5 6" key="1">
    <citation type="journal article" date="2011" name="ISME J.">
        <title>Community ecology of hot spring cyanobacterial mats: predominant populations and their functional potential.</title>
        <authorList>
            <person name="Klatt C.G."/>
            <person name="Wood J.M."/>
            <person name="Rusch D.B."/>
            <person name="Bateson M.M."/>
            <person name="Hamamura N."/>
            <person name="Heidelberg J.F."/>
            <person name="Grossman A.R."/>
            <person name="Bhaya D."/>
            <person name="Cohan F.M."/>
            <person name="Kuhl M."/>
            <person name="Bryant D.A."/>
            <person name="Ward D.M."/>
        </authorList>
    </citation>
    <scope>NUCLEOTIDE SEQUENCE [LARGE SCALE GENOMIC DNA]</scope>
    <source>
        <strain evidence="5">OS</strain>
    </source>
</reference>
<keyword evidence="1" id="KW-0813">Transport</keyword>
<dbReference type="FunFam" id="3.40.50.300:FF:000042">
    <property type="entry name" value="Maltose/maltodextrin ABC transporter, ATP-binding protein"/>
    <property type="match status" value="1"/>
</dbReference>
<dbReference type="Gene3D" id="3.40.50.300">
    <property type="entry name" value="P-loop containing nucleotide triphosphate hydrolases"/>
    <property type="match status" value="1"/>
</dbReference>
<dbReference type="InterPro" id="IPR050093">
    <property type="entry name" value="ABC_SmlMolc_Importer"/>
</dbReference>
<dbReference type="InterPro" id="IPR008995">
    <property type="entry name" value="Mo/tungstate-bd_C_term_dom"/>
</dbReference>
<accession>A0A395M1N8</accession>
<dbReference type="GO" id="GO:0043190">
    <property type="term" value="C:ATP-binding cassette (ABC) transporter complex"/>
    <property type="evidence" value="ECO:0007669"/>
    <property type="project" value="InterPro"/>
</dbReference>
<dbReference type="PANTHER" id="PTHR42781:SF9">
    <property type="entry name" value="AMINO ACID ABC TRANSPORTER, ATP-BINDING PROTEIN-RELATED"/>
    <property type="match status" value="1"/>
</dbReference>
<dbReference type="EMBL" id="PHFL01000039">
    <property type="protein sequence ID" value="RFM24581.1"/>
    <property type="molecule type" value="Genomic_DNA"/>
</dbReference>
<dbReference type="SMART" id="SM00382">
    <property type="entry name" value="AAA"/>
    <property type="match status" value="1"/>
</dbReference>
<feature type="domain" description="ABC transporter" evidence="4">
    <location>
        <begin position="14"/>
        <end position="244"/>
    </location>
</feature>
<evidence type="ECO:0000313" key="6">
    <source>
        <dbReference type="Proteomes" id="UP000266389"/>
    </source>
</evidence>
<sequence>MKTHFQFEKTPVKLSVESLTKRFGNRLVLDNLSFQCNDGEFFAVLGKSGSGKSTLARIVAGLEKCDEGRILFDDKDVTRVPTHARNAVMVFQNYALFPHLNVYENIAFGLREARWRETDIHQTVVQAAKTLQIDDKLYCSTAKLSGGEQQRVAIARAIAAPSQIVLLDEPLSNLDIVLRRELQKELKSLQRKTGKTFIYITHDQEEALMLADRLILLHQGKMMEIGSPREVYERPKTHFGATFIGDANSLRMRRLDKFLIKSETGLVLQHNQGEMSAKVFDVVIRPEHIVPVEKPQGENVFRAVVKEEFFKGAISEYRLMVEGTELVMQTSRPFKKEGFVQIQKFYVFPLKEPEA</sequence>
<dbReference type="InterPro" id="IPR003593">
    <property type="entry name" value="AAA+_ATPase"/>
</dbReference>
<dbReference type="InterPro" id="IPR027417">
    <property type="entry name" value="P-loop_NTPase"/>
</dbReference>
<dbReference type="InterPro" id="IPR017871">
    <property type="entry name" value="ABC_transporter-like_CS"/>
</dbReference>
<proteinExistence type="predicted"/>
<dbReference type="Pfam" id="PF08402">
    <property type="entry name" value="TOBE_2"/>
    <property type="match status" value="1"/>
</dbReference>
<gene>
    <name evidence="5" type="ORF">D0433_06245</name>
</gene>
<dbReference type="InterPro" id="IPR003439">
    <property type="entry name" value="ABC_transporter-like_ATP-bd"/>
</dbReference>